<dbReference type="KEGG" id="parq:DSM112329_01813"/>
<dbReference type="PROSITE" id="PS50125">
    <property type="entry name" value="GUANYLATE_CYCLASE_2"/>
    <property type="match status" value="1"/>
</dbReference>
<gene>
    <name evidence="2" type="ORF">DSM112329_01813</name>
</gene>
<dbReference type="InterPro" id="IPR029787">
    <property type="entry name" value="Nucleotide_cyclase"/>
</dbReference>
<dbReference type="EMBL" id="CP114014">
    <property type="protein sequence ID" value="XAY04973.1"/>
    <property type="molecule type" value="Genomic_DNA"/>
</dbReference>
<protein>
    <recommendedName>
        <fullName evidence="1">Guanylate cyclase domain-containing protein</fullName>
    </recommendedName>
</protein>
<proteinExistence type="predicted"/>
<name>A0AAU7ATI8_9ACTN</name>
<dbReference type="GO" id="GO:0035556">
    <property type="term" value="P:intracellular signal transduction"/>
    <property type="evidence" value="ECO:0007669"/>
    <property type="project" value="InterPro"/>
</dbReference>
<organism evidence="2">
    <name type="scientific">Paraconexibacter sp. AEG42_29</name>
    <dbReference type="NCBI Taxonomy" id="2997339"/>
    <lineage>
        <taxon>Bacteria</taxon>
        <taxon>Bacillati</taxon>
        <taxon>Actinomycetota</taxon>
        <taxon>Thermoleophilia</taxon>
        <taxon>Solirubrobacterales</taxon>
        <taxon>Paraconexibacteraceae</taxon>
        <taxon>Paraconexibacter</taxon>
    </lineage>
</organism>
<sequence length="345" mass="37003">MPDDPAQPPERSALLDVLWAELGPTAPDAAADTRLTATRFFRTRRSRRRAGEAGDYELAPGVIALFELIAVEASDLQQLSPDIKEFLTAPGMADIDRASFPTVFQAYVRAIGRIAAAEAGVARAVMERTPVEDRPRVLADTIKRLLPISSRGFDVVHRVLLLDAVADELAGMDEPDTDPDTMAIAMVDLVGSTEYLKVNTPAELERLVDALFEAGQAATAHRHTHVLKYVGDGLFITGRDVGELAETALDVIDRLERELPLRARGGLAWGPVVQRAGDLFGLPINVAHIATKSAQPGMLLATAEAAARLPAASRGRYRTVELAHPALGATRVATVRRPAAPPATP</sequence>
<evidence type="ECO:0000259" key="1">
    <source>
        <dbReference type="PROSITE" id="PS50125"/>
    </source>
</evidence>
<accession>A0AAU7ATI8</accession>
<dbReference type="Gene3D" id="3.30.70.1230">
    <property type="entry name" value="Nucleotide cyclase"/>
    <property type="match status" value="1"/>
</dbReference>
<feature type="domain" description="Guanylate cyclase" evidence="1">
    <location>
        <begin position="183"/>
        <end position="287"/>
    </location>
</feature>
<dbReference type="RefSeq" id="WP_354701496.1">
    <property type="nucleotide sequence ID" value="NZ_CP114014.1"/>
</dbReference>
<dbReference type="GO" id="GO:0009190">
    <property type="term" value="P:cyclic nucleotide biosynthetic process"/>
    <property type="evidence" value="ECO:0007669"/>
    <property type="project" value="InterPro"/>
</dbReference>
<dbReference type="InterPro" id="IPR001054">
    <property type="entry name" value="A/G_cyclase"/>
</dbReference>
<dbReference type="SUPFAM" id="SSF55073">
    <property type="entry name" value="Nucleotide cyclase"/>
    <property type="match status" value="1"/>
</dbReference>
<reference evidence="2" key="1">
    <citation type="submission" date="2022-12" db="EMBL/GenBank/DDBJ databases">
        <title>Paraconexibacter alkalitolerans sp. nov. and Baekduia alba sp. nov., isolated from soil and emended description of the genera Paraconexibacter (Chun et al., 2020) and Baekduia (An et al., 2020).</title>
        <authorList>
            <person name="Vieira S."/>
            <person name="Huber K.J."/>
            <person name="Geppert A."/>
            <person name="Wolf J."/>
            <person name="Neumann-Schaal M."/>
            <person name="Muesken M."/>
            <person name="Overmann J."/>
        </authorList>
    </citation>
    <scope>NUCLEOTIDE SEQUENCE</scope>
    <source>
        <strain evidence="2">AEG42_29</strain>
    </source>
</reference>
<dbReference type="AlphaFoldDB" id="A0AAU7ATI8"/>
<dbReference type="GO" id="GO:0004016">
    <property type="term" value="F:adenylate cyclase activity"/>
    <property type="evidence" value="ECO:0007669"/>
    <property type="project" value="UniProtKB-ARBA"/>
</dbReference>
<evidence type="ECO:0000313" key="2">
    <source>
        <dbReference type="EMBL" id="XAY04973.1"/>
    </source>
</evidence>